<evidence type="ECO:0000313" key="1">
    <source>
        <dbReference type="EMBL" id="OSG79761.1"/>
    </source>
</evidence>
<sequence>MNGVEPEGWLCEVIGKINDWPSNWVHELSGKEAGCIFLCRGGSLWSATIVKVRMPAEASNMATASLIFMSSVLGYWTVFTGADGSMQPGRVIFRGRRLLQRFIVNKLYSVSAGKQ</sequence>
<organism evidence="1">
    <name type="scientific">Salmonella enterica subsp. diarizonae serovar Rough:r:z</name>
    <dbReference type="NCBI Taxonomy" id="1974321"/>
    <lineage>
        <taxon>Bacteria</taxon>
        <taxon>Pseudomonadati</taxon>
        <taxon>Pseudomonadota</taxon>
        <taxon>Gammaproteobacteria</taxon>
        <taxon>Enterobacterales</taxon>
        <taxon>Enterobacteriaceae</taxon>
        <taxon>Salmonella</taxon>
    </lineage>
</organism>
<dbReference type="EMBL" id="NBRZ01000038">
    <property type="protein sequence ID" value="OSG79761.1"/>
    <property type="molecule type" value="Genomic_DNA"/>
</dbReference>
<dbReference type="AlphaFoldDB" id="A0A7Z1BNF7"/>
<accession>A0A7Z1BNF7</accession>
<dbReference type="Proteomes" id="UP000868516">
    <property type="component" value="Unassembled WGS sequence"/>
</dbReference>
<reference evidence="1" key="1">
    <citation type="submission" date="2017-03" db="EMBL/GenBank/DDBJ databases">
        <title>Salmonella serotype comparative study.</title>
        <authorList>
            <person name="Liao J."/>
        </authorList>
    </citation>
    <scope>NUCLEOTIDE SEQUENCE [LARGE SCALE GENOMIC DNA]</scope>
    <source>
        <strain evidence="1">NY_FSL S10-1123</strain>
    </source>
</reference>
<proteinExistence type="predicted"/>
<gene>
    <name evidence="1" type="ORF">R545_25600</name>
</gene>
<protein>
    <submittedName>
        <fullName evidence="1">Uncharacterized protein</fullName>
    </submittedName>
</protein>
<name>A0A7Z1BNF7_SALDZ</name>
<comment type="caution">
    <text evidence="1">The sequence shown here is derived from an EMBL/GenBank/DDBJ whole genome shotgun (WGS) entry which is preliminary data.</text>
</comment>